<dbReference type="HOGENOM" id="CLU_074321_0_0_7"/>
<keyword evidence="4" id="KW-1185">Reference proteome</keyword>
<accession>D3UH20</accession>
<dbReference type="EMBL" id="FN555004">
    <property type="protein sequence ID" value="CBG39792.1"/>
    <property type="molecule type" value="Genomic_DNA"/>
</dbReference>
<dbReference type="InterPro" id="IPR051091">
    <property type="entry name" value="O-Glucosyltr/Glycosyltrsf_90"/>
</dbReference>
<dbReference type="AlphaFoldDB" id="D3UH20"/>
<dbReference type="Proteomes" id="UP000001522">
    <property type="component" value="Chromosome"/>
</dbReference>
<dbReference type="Pfam" id="PF05686">
    <property type="entry name" value="Glyco_transf_90"/>
    <property type="match status" value="1"/>
</dbReference>
<name>D3UH20_HELM1</name>
<proteinExistence type="predicted"/>
<dbReference type="RefSeq" id="WP_013022876.1">
    <property type="nucleotide sequence ID" value="NC_013949.1"/>
</dbReference>
<organism evidence="3 4">
    <name type="scientific">Helicobacter mustelae (strain ATCC 43772 / CCUG 25715 / CIP 103759 / LMG 18044 / NCTC 12198 / R85-136P)</name>
    <name type="common">Campylobacter mustelae</name>
    <dbReference type="NCBI Taxonomy" id="679897"/>
    <lineage>
        <taxon>Bacteria</taxon>
        <taxon>Pseudomonadati</taxon>
        <taxon>Campylobacterota</taxon>
        <taxon>Epsilonproteobacteria</taxon>
        <taxon>Campylobacterales</taxon>
        <taxon>Helicobacteraceae</taxon>
        <taxon>Helicobacter</taxon>
    </lineage>
</organism>
<evidence type="ECO:0000313" key="3">
    <source>
        <dbReference type="EMBL" id="CBG39792.1"/>
    </source>
</evidence>
<dbReference type="eggNOG" id="ENOG502Z7XI">
    <property type="taxonomic scope" value="Bacteria"/>
</dbReference>
<dbReference type="PANTHER" id="PTHR12203:SF35">
    <property type="entry name" value="PROTEIN O-GLUCOSYLTRANSFERASE 1"/>
    <property type="match status" value="1"/>
</dbReference>
<reference evidence="3 4" key="1">
    <citation type="journal article" date="2010" name="BMC Genomics">
        <title>Comparative genomics and proteomics of Helicobacter mustelae, an ulcerogenic and carcinogenic gastric pathogen.</title>
        <authorList>
            <person name="O'Toole P.W."/>
            <person name="Snelling W.J."/>
            <person name="Canchaya C."/>
            <person name="Forde B.M."/>
            <person name="Hardie K.R."/>
            <person name="Josenhans C."/>
            <person name="Graham R.L.J."/>
            <person name="McMullan G."/>
            <person name="Parkhill J."/>
            <person name="Belda E."/>
            <person name="Bentley S.D."/>
        </authorList>
    </citation>
    <scope>NUCLEOTIDE SEQUENCE [LARGE SCALE GENOMIC DNA]</scope>
    <source>
        <strain evidence="4">ATCC 43772 / LMG 18044 / NCTC 12198 / 12198</strain>
    </source>
</reference>
<dbReference type="STRING" id="679897.HMU05310"/>
<dbReference type="PANTHER" id="PTHR12203">
    <property type="entry name" value="KDEL LYS-ASP-GLU-LEU CONTAINING - RELATED"/>
    <property type="match status" value="1"/>
</dbReference>
<keyword evidence="1" id="KW-0808">Transferase</keyword>
<dbReference type="InterPro" id="IPR006598">
    <property type="entry name" value="CAP10"/>
</dbReference>
<evidence type="ECO:0000313" key="4">
    <source>
        <dbReference type="Proteomes" id="UP000001522"/>
    </source>
</evidence>
<protein>
    <submittedName>
        <fullName evidence="3">Putative lipopolysaccharide core biosynthesis protein</fullName>
    </submittedName>
</protein>
<gene>
    <name evidence="3" type="ordered locus">HMU05310</name>
</gene>
<dbReference type="SMART" id="SM00672">
    <property type="entry name" value="CAP10"/>
    <property type="match status" value="1"/>
</dbReference>
<evidence type="ECO:0000256" key="1">
    <source>
        <dbReference type="ARBA" id="ARBA00022679"/>
    </source>
</evidence>
<feature type="domain" description="Glycosyl transferase CAP10" evidence="2">
    <location>
        <begin position="78"/>
        <end position="307"/>
    </location>
</feature>
<dbReference type="GO" id="GO:0016740">
    <property type="term" value="F:transferase activity"/>
    <property type="evidence" value="ECO:0007669"/>
    <property type="project" value="UniProtKB-KW"/>
</dbReference>
<evidence type="ECO:0000259" key="2">
    <source>
        <dbReference type="SMART" id="SM00672"/>
    </source>
</evidence>
<sequence>MLETFFHNLKGLYYTFIPANAKDFAAKIKELKDDARWELKKRLEYYCDLPENFTLPKHAQTKIQMLKKSSRYCYDFWEVMRYLDSRLCYHLESGDVNYQTPVASFCKSRPISPRPTQNILLKLDKKRHFGILQHNAKKLHTIPYSQKLDQIFFRGGCYQPHRKKFMRKFFHHPLINAGHTGSLKEEEYLHWHKGRANLATHLQYKFILSLEGNDVATNLKWILHSNSLALMPKPKFETWFMEGQLQAGVHYAEISEDYEDLESVVEYYLAHPHHAKEIIHNANTYTQQFLDEEKERFLGILVLRKFFYQSNQISVAKEEKELYE</sequence>
<dbReference type="KEGG" id="hms:HMU05310"/>